<protein>
    <recommendedName>
        <fullName evidence="4">High light inducible protein</fullName>
    </recommendedName>
</protein>
<name>A0ABQ7FWQ7_DUNSA</name>
<comment type="caution">
    <text evidence="2">The sequence shown here is derived from an EMBL/GenBank/DDBJ whole genome shotgun (WGS) entry which is preliminary data.</text>
</comment>
<dbReference type="PANTHER" id="PTHR37752">
    <property type="entry name" value="OS02G0610700 PROTEIN"/>
    <property type="match status" value="1"/>
</dbReference>
<dbReference type="PANTHER" id="PTHR37752:SF1">
    <property type="entry name" value="OS02G0610700 PROTEIN"/>
    <property type="match status" value="1"/>
</dbReference>
<feature type="compositionally biased region" description="Polar residues" evidence="1">
    <location>
        <begin position="1"/>
        <end position="19"/>
    </location>
</feature>
<evidence type="ECO:0008006" key="4">
    <source>
        <dbReference type="Google" id="ProtNLM"/>
    </source>
</evidence>
<dbReference type="Gene3D" id="1.10.3460.10">
    <property type="entry name" value="Chlorophyll a/b binding protein domain"/>
    <property type="match status" value="2"/>
</dbReference>
<dbReference type="Proteomes" id="UP000815325">
    <property type="component" value="Unassembled WGS sequence"/>
</dbReference>
<feature type="compositionally biased region" description="Low complexity" evidence="1">
    <location>
        <begin position="198"/>
        <end position="220"/>
    </location>
</feature>
<feature type="region of interest" description="Disordered" evidence="1">
    <location>
        <begin position="1"/>
        <end position="26"/>
    </location>
</feature>
<reference evidence="2" key="1">
    <citation type="submission" date="2017-08" db="EMBL/GenBank/DDBJ databases">
        <authorList>
            <person name="Polle J.E."/>
            <person name="Barry K."/>
            <person name="Cushman J."/>
            <person name="Schmutz J."/>
            <person name="Tran D."/>
            <person name="Hathwaick L.T."/>
            <person name="Yim W.C."/>
            <person name="Jenkins J."/>
            <person name="Mckie-Krisberg Z.M."/>
            <person name="Prochnik S."/>
            <person name="Lindquist E."/>
            <person name="Dockter R.B."/>
            <person name="Adam C."/>
            <person name="Molina H."/>
            <person name="Bunkerborg J."/>
            <person name="Jin E."/>
            <person name="Buchheim M."/>
            <person name="Magnuson J."/>
        </authorList>
    </citation>
    <scope>NUCLEOTIDE SEQUENCE</scope>
    <source>
        <strain evidence="2">CCAP 19/18</strain>
    </source>
</reference>
<sequence length="289" mass="30873">MMLTKSCSVNVASQGSRTRPANPLAAPSPVALPAVRSAGHISRRLAPCQAQQSSEKPNAQNDPVLAYAESIGLPTEEGVFGFKPFSEIWCGRLAMMGFLVSIVEEFGTGQVGVYRLEVPDHLMDVLRYKNFLALASDVDAKNTAAEMKRKGDFTTPGVNPTQIAESKAAGTPADAFLSTNDVKEGDAAAREMKGQESPAAPEGAQQQPQQAQQPPAQTPQKQKDIMSTYLFSGNAEMRYAQTIELENGRWAMIGFLSAVLVEAATGEGIIGQLFGYAKWSGLLGQDSGF</sequence>
<dbReference type="InterPro" id="IPR053091">
    <property type="entry name" value="PSII_Assembly/Photoprotect-Rel"/>
</dbReference>
<accession>A0ABQ7FWQ7</accession>
<evidence type="ECO:0000313" key="3">
    <source>
        <dbReference type="Proteomes" id="UP000815325"/>
    </source>
</evidence>
<keyword evidence="3" id="KW-1185">Reference proteome</keyword>
<gene>
    <name evidence="2" type="ORF">DUNSADRAFT_2022</name>
</gene>
<organism evidence="2 3">
    <name type="scientific">Dunaliella salina</name>
    <name type="common">Green alga</name>
    <name type="synonym">Protococcus salinus</name>
    <dbReference type="NCBI Taxonomy" id="3046"/>
    <lineage>
        <taxon>Eukaryota</taxon>
        <taxon>Viridiplantae</taxon>
        <taxon>Chlorophyta</taxon>
        <taxon>core chlorophytes</taxon>
        <taxon>Chlorophyceae</taxon>
        <taxon>CS clade</taxon>
        <taxon>Chlamydomonadales</taxon>
        <taxon>Dunaliellaceae</taxon>
        <taxon>Dunaliella</taxon>
    </lineage>
</organism>
<evidence type="ECO:0000313" key="2">
    <source>
        <dbReference type="EMBL" id="KAF5826794.1"/>
    </source>
</evidence>
<dbReference type="EMBL" id="MU070712">
    <property type="protein sequence ID" value="KAF5826794.1"/>
    <property type="molecule type" value="Genomic_DNA"/>
</dbReference>
<feature type="region of interest" description="Disordered" evidence="1">
    <location>
        <begin position="186"/>
        <end position="222"/>
    </location>
</feature>
<dbReference type="SUPFAM" id="SSF103511">
    <property type="entry name" value="Chlorophyll a-b binding protein"/>
    <property type="match status" value="2"/>
</dbReference>
<evidence type="ECO:0000256" key="1">
    <source>
        <dbReference type="SAM" id="MobiDB-lite"/>
    </source>
</evidence>
<proteinExistence type="predicted"/>